<keyword evidence="3" id="KW-0808">Transferase</keyword>
<evidence type="ECO:0000259" key="10">
    <source>
        <dbReference type="PROSITE" id="PS50011"/>
    </source>
</evidence>
<protein>
    <recommendedName>
        <fullName evidence="1">non-specific serine/threonine protein kinase</fullName>
        <ecNumber evidence="1">2.7.11.1</ecNumber>
    </recommendedName>
</protein>
<keyword evidence="6 9" id="KW-0067">ATP-binding</keyword>
<evidence type="ECO:0000256" key="8">
    <source>
        <dbReference type="ARBA" id="ARBA00048679"/>
    </source>
</evidence>
<reference evidence="11 12" key="2">
    <citation type="submission" date="2018-03" db="EMBL/GenBank/DDBJ databases">
        <title>The ancient ancestry and fast evolution of plastids.</title>
        <authorList>
            <person name="Moore K.R."/>
            <person name="Magnabosco C."/>
            <person name="Momper L."/>
            <person name="Gold D.A."/>
            <person name="Bosak T."/>
            <person name="Fournier G.P."/>
        </authorList>
    </citation>
    <scope>NUCLEOTIDE SEQUENCE [LARGE SCALE GENOMIC DNA]</scope>
    <source>
        <strain evidence="11 12">CCAP 1448/3</strain>
    </source>
</reference>
<dbReference type="InterPro" id="IPR011009">
    <property type="entry name" value="Kinase-like_dom_sf"/>
</dbReference>
<dbReference type="PROSITE" id="PS50011">
    <property type="entry name" value="PROTEIN_KINASE_DOM"/>
    <property type="match status" value="1"/>
</dbReference>
<evidence type="ECO:0000313" key="12">
    <source>
        <dbReference type="Proteomes" id="UP000238762"/>
    </source>
</evidence>
<evidence type="ECO:0000256" key="4">
    <source>
        <dbReference type="ARBA" id="ARBA00022741"/>
    </source>
</evidence>
<dbReference type="EMBL" id="PVWJ01000025">
    <property type="protein sequence ID" value="PSB03750.1"/>
    <property type="molecule type" value="Genomic_DNA"/>
</dbReference>
<keyword evidence="4 9" id="KW-0547">Nucleotide-binding</keyword>
<evidence type="ECO:0000256" key="9">
    <source>
        <dbReference type="PROSITE-ProRule" id="PRU10141"/>
    </source>
</evidence>
<evidence type="ECO:0000313" key="11">
    <source>
        <dbReference type="EMBL" id="PSB03750.1"/>
    </source>
</evidence>
<dbReference type="GO" id="GO:0004674">
    <property type="term" value="F:protein serine/threonine kinase activity"/>
    <property type="evidence" value="ECO:0007669"/>
    <property type="project" value="UniProtKB-KW"/>
</dbReference>
<dbReference type="Gene3D" id="3.30.200.20">
    <property type="entry name" value="Phosphorylase Kinase, domain 1"/>
    <property type="match status" value="1"/>
</dbReference>
<dbReference type="RefSeq" id="WP_106287923.1">
    <property type="nucleotide sequence ID" value="NZ_CAWNTC010000243.1"/>
</dbReference>
<feature type="domain" description="Protein kinase" evidence="10">
    <location>
        <begin position="36"/>
        <end position="298"/>
    </location>
</feature>
<dbReference type="SMART" id="SM00220">
    <property type="entry name" value="S_TKc"/>
    <property type="match status" value="1"/>
</dbReference>
<dbReference type="SUPFAM" id="SSF56112">
    <property type="entry name" value="Protein kinase-like (PK-like)"/>
    <property type="match status" value="1"/>
</dbReference>
<sequence>MICCLNPDCDKPLNPDTHKHCENCGTTLVAFLRNHYKIVKPLGRGGFGKTYLAEDTDKLNEPCVVKQLAYQAQGTWAANKAKDLFEQEAKQLQRLNANSQIPTLLAYFEEGNFWYLVQEFVDGGDLLKELNEKGTFSDIKIRELLLDVLPILKFIHEKGVIHRDLKPENIMRRQDDGKLVLIDFGVAKLATPSMMTRIGTQIGSQGYASLEQILHGQANPSTDLFSLGASCFHLLSQTHPYNLCIQKGYDWVNSWREQVSTKVTPELGHILDKLLKSNPEERYKSAIEVLDDLQPPQVVILPPPPPTPKPTILTSIKAGILATLFSRL</sequence>
<comment type="catalytic activity">
    <reaction evidence="8">
        <text>L-seryl-[protein] + ATP = O-phospho-L-seryl-[protein] + ADP + H(+)</text>
        <dbReference type="Rhea" id="RHEA:17989"/>
        <dbReference type="Rhea" id="RHEA-COMP:9863"/>
        <dbReference type="Rhea" id="RHEA-COMP:11604"/>
        <dbReference type="ChEBI" id="CHEBI:15378"/>
        <dbReference type="ChEBI" id="CHEBI:29999"/>
        <dbReference type="ChEBI" id="CHEBI:30616"/>
        <dbReference type="ChEBI" id="CHEBI:83421"/>
        <dbReference type="ChEBI" id="CHEBI:456216"/>
        <dbReference type="EC" id="2.7.11.1"/>
    </reaction>
</comment>
<dbReference type="PROSITE" id="PS00107">
    <property type="entry name" value="PROTEIN_KINASE_ATP"/>
    <property type="match status" value="1"/>
</dbReference>
<evidence type="ECO:0000256" key="3">
    <source>
        <dbReference type="ARBA" id="ARBA00022679"/>
    </source>
</evidence>
<dbReference type="NCBIfam" id="NF045510">
    <property type="entry name" value="4Cys_prefix_kin"/>
    <property type="match status" value="1"/>
</dbReference>
<comment type="caution">
    <text evidence="11">The sequence shown here is derived from an EMBL/GenBank/DDBJ whole genome shotgun (WGS) entry which is preliminary data.</text>
</comment>
<dbReference type="PANTHER" id="PTHR24363:SF0">
    <property type="entry name" value="SERINE_THREONINE KINASE LIKE DOMAIN CONTAINING 1"/>
    <property type="match status" value="1"/>
</dbReference>
<organism evidence="11 12">
    <name type="scientific">Merismopedia glauca CCAP 1448/3</name>
    <dbReference type="NCBI Taxonomy" id="1296344"/>
    <lineage>
        <taxon>Bacteria</taxon>
        <taxon>Bacillati</taxon>
        <taxon>Cyanobacteriota</taxon>
        <taxon>Cyanophyceae</taxon>
        <taxon>Synechococcales</taxon>
        <taxon>Merismopediaceae</taxon>
        <taxon>Merismopedia</taxon>
    </lineage>
</organism>
<dbReference type="Pfam" id="PF00069">
    <property type="entry name" value="Pkinase"/>
    <property type="match status" value="1"/>
</dbReference>
<proteinExistence type="predicted"/>
<evidence type="ECO:0000256" key="5">
    <source>
        <dbReference type="ARBA" id="ARBA00022777"/>
    </source>
</evidence>
<comment type="catalytic activity">
    <reaction evidence="7">
        <text>L-threonyl-[protein] + ATP = O-phospho-L-threonyl-[protein] + ADP + H(+)</text>
        <dbReference type="Rhea" id="RHEA:46608"/>
        <dbReference type="Rhea" id="RHEA-COMP:11060"/>
        <dbReference type="Rhea" id="RHEA-COMP:11605"/>
        <dbReference type="ChEBI" id="CHEBI:15378"/>
        <dbReference type="ChEBI" id="CHEBI:30013"/>
        <dbReference type="ChEBI" id="CHEBI:30616"/>
        <dbReference type="ChEBI" id="CHEBI:61977"/>
        <dbReference type="ChEBI" id="CHEBI:456216"/>
        <dbReference type="EC" id="2.7.11.1"/>
    </reaction>
</comment>
<keyword evidence="5" id="KW-0418">Kinase</keyword>
<reference evidence="11 12" key="1">
    <citation type="submission" date="2018-02" db="EMBL/GenBank/DDBJ databases">
        <authorList>
            <person name="Cohen D.B."/>
            <person name="Kent A.D."/>
        </authorList>
    </citation>
    <scope>NUCLEOTIDE SEQUENCE [LARGE SCALE GENOMIC DNA]</scope>
    <source>
        <strain evidence="11 12">CCAP 1448/3</strain>
    </source>
</reference>
<dbReference type="PANTHER" id="PTHR24363">
    <property type="entry name" value="SERINE/THREONINE PROTEIN KINASE"/>
    <property type="match status" value="1"/>
</dbReference>
<accession>A0A2T1C654</accession>
<feature type="binding site" evidence="9">
    <location>
        <position position="66"/>
    </location>
    <ligand>
        <name>ATP</name>
        <dbReference type="ChEBI" id="CHEBI:30616"/>
    </ligand>
</feature>
<dbReference type="OrthoDB" id="428645at2"/>
<dbReference type="AlphaFoldDB" id="A0A2T1C654"/>
<dbReference type="Proteomes" id="UP000238762">
    <property type="component" value="Unassembled WGS sequence"/>
</dbReference>
<dbReference type="InterPro" id="IPR000719">
    <property type="entry name" value="Prot_kinase_dom"/>
</dbReference>
<dbReference type="GO" id="GO:0005524">
    <property type="term" value="F:ATP binding"/>
    <property type="evidence" value="ECO:0007669"/>
    <property type="project" value="UniProtKB-UniRule"/>
</dbReference>
<dbReference type="CDD" id="cd14014">
    <property type="entry name" value="STKc_PknB_like"/>
    <property type="match status" value="1"/>
</dbReference>
<evidence type="ECO:0000256" key="2">
    <source>
        <dbReference type="ARBA" id="ARBA00022527"/>
    </source>
</evidence>
<gene>
    <name evidence="11" type="ORF">C7B64_06985</name>
</gene>
<dbReference type="EC" id="2.7.11.1" evidence="1"/>
<evidence type="ECO:0000256" key="1">
    <source>
        <dbReference type="ARBA" id="ARBA00012513"/>
    </source>
</evidence>
<evidence type="ECO:0000256" key="6">
    <source>
        <dbReference type="ARBA" id="ARBA00022840"/>
    </source>
</evidence>
<keyword evidence="2" id="KW-0723">Serine/threonine-protein kinase</keyword>
<evidence type="ECO:0000256" key="7">
    <source>
        <dbReference type="ARBA" id="ARBA00047899"/>
    </source>
</evidence>
<keyword evidence="12" id="KW-1185">Reference proteome</keyword>
<dbReference type="InterPro" id="IPR017441">
    <property type="entry name" value="Protein_kinase_ATP_BS"/>
</dbReference>
<name>A0A2T1C654_9CYAN</name>
<dbReference type="Gene3D" id="1.10.510.10">
    <property type="entry name" value="Transferase(Phosphotransferase) domain 1"/>
    <property type="match status" value="1"/>
</dbReference>